<sequence>MNNPISDLYVKFMETIEPYIKKYPYLFGIIIGGIFFFGAIFKWRWICDNRGSTRFMRNVYEFFGEDGVRFFTGLFGVIIMIICIFEWIKK</sequence>
<comment type="caution">
    <text evidence="2">The sequence shown here is derived from an EMBL/GenBank/DDBJ whole genome shotgun (WGS) entry which is preliminary data.</text>
</comment>
<dbReference type="EMBL" id="QRHL01000002">
    <property type="protein sequence ID" value="RHF74334.1"/>
    <property type="molecule type" value="Genomic_DNA"/>
</dbReference>
<evidence type="ECO:0000313" key="3">
    <source>
        <dbReference type="Proteomes" id="UP000284676"/>
    </source>
</evidence>
<proteinExistence type="predicted"/>
<organism evidence="2 3">
    <name type="scientific">Fusobacterium mortiferum</name>
    <dbReference type="NCBI Taxonomy" id="850"/>
    <lineage>
        <taxon>Bacteria</taxon>
        <taxon>Fusobacteriati</taxon>
        <taxon>Fusobacteriota</taxon>
        <taxon>Fusobacteriia</taxon>
        <taxon>Fusobacteriales</taxon>
        <taxon>Fusobacteriaceae</taxon>
        <taxon>Fusobacterium</taxon>
    </lineage>
</organism>
<gene>
    <name evidence="2" type="ORF">DW663_02390</name>
</gene>
<protein>
    <recommendedName>
        <fullName evidence="4">Immunity protein 17</fullName>
    </recommendedName>
</protein>
<dbReference type="InterPro" id="IPR029087">
    <property type="entry name" value="Imm17"/>
</dbReference>
<feature type="transmembrane region" description="Helical" evidence="1">
    <location>
        <begin position="67"/>
        <end position="88"/>
    </location>
</feature>
<evidence type="ECO:0008006" key="4">
    <source>
        <dbReference type="Google" id="ProtNLM"/>
    </source>
</evidence>
<dbReference type="Proteomes" id="UP000284676">
    <property type="component" value="Unassembled WGS sequence"/>
</dbReference>
<keyword evidence="1" id="KW-1133">Transmembrane helix</keyword>
<dbReference type="AlphaFoldDB" id="A0A414Q0J4"/>
<dbReference type="Pfam" id="PF15562">
    <property type="entry name" value="Imm17"/>
    <property type="match status" value="1"/>
</dbReference>
<evidence type="ECO:0000256" key="1">
    <source>
        <dbReference type="SAM" id="Phobius"/>
    </source>
</evidence>
<accession>A0A414Q0J4</accession>
<evidence type="ECO:0000313" key="2">
    <source>
        <dbReference type="EMBL" id="RHF74334.1"/>
    </source>
</evidence>
<keyword evidence="1" id="KW-0472">Membrane</keyword>
<keyword evidence="1" id="KW-0812">Transmembrane</keyword>
<feature type="transmembrane region" description="Helical" evidence="1">
    <location>
        <begin position="23"/>
        <end position="46"/>
    </location>
</feature>
<name>A0A414Q0J4_FUSMR</name>
<reference evidence="2 3" key="1">
    <citation type="submission" date="2018-08" db="EMBL/GenBank/DDBJ databases">
        <title>A genome reference for cultivated species of the human gut microbiota.</title>
        <authorList>
            <person name="Zou Y."/>
            <person name="Xue W."/>
            <person name="Luo G."/>
        </authorList>
    </citation>
    <scope>NUCLEOTIDE SEQUENCE [LARGE SCALE GENOMIC DNA]</scope>
    <source>
        <strain evidence="2 3">AM25-1</strain>
    </source>
</reference>
<dbReference type="RefSeq" id="WP_118234009.1">
    <property type="nucleotide sequence ID" value="NZ_QRHL01000002.1"/>
</dbReference>